<dbReference type="RefSeq" id="WP_206254354.1">
    <property type="nucleotide sequence ID" value="NZ_CP071060.1"/>
</dbReference>
<protein>
    <submittedName>
        <fullName evidence="1">Uncharacterized protein</fullName>
    </submittedName>
</protein>
<sequence>MFAQDRSTGVAATSLARSPWLRDLAVRRDRVPVDERADMPEVEESARVSFSDAVRGGAVAAGRDAAQRGEPLDTRLQRYREIARL</sequence>
<evidence type="ECO:0000313" key="2">
    <source>
        <dbReference type="Proteomes" id="UP000663570"/>
    </source>
</evidence>
<reference evidence="1 2" key="1">
    <citation type="submission" date="2021-02" db="EMBL/GenBank/DDBJ databases">
        <title>Niveibacterium changnyeongensis HC41.</title>
        <authorList>
            <person name="Kang M."/>
        </authorList>
    </citation>
    <scope>NUCLEOTIDE SEQUENCE [LARGE SCALE GENOMIC DNA]</scope>
    <source>
        <strain evidence="1 2">HC41</strain>
    </source>
</reference>
<name>A0ABX7M4Q7_9RHOO</name>
<gene>
    <name evidence="1" type="ORF">JY500_20095</name>
</gene>
<accession>A0ABX7M4Q7</accession>
<dbReference type="Proteomes" id="UP000663570">
    <property type="component" value="Chromosome"/>
</dbReference>
<proteinExistence type="predicted"/>
<dbReference type="EMBL" id="CP071060">
    <property type="protein sequence ID" value="QSI76731.1"/>
    <property type="molecule type" value="Genomic_DNA"/>
</dbReference>
<keyword evidence="2" id="KW-1185">Reference proteome</keyword>
<evidence type="ECO:0000313" key="1">
    <source>
        <dbReference type="EMBL" id="QSI76731.1"/>
    </source>
</evidence>
<organism evidence="1 2">
    <name type="scientific">Niveibacterium microcysteis</name>
    <dbReference type="NCBI Taxonomy" id="2811415"/>
    <lineage>
        <taxon>Bacteria</taxon>
        <taxon>Pseudomonadati</taxon>
        <taxon>Pseudomonadota</taxon>
        <taxon>Betaproteobacteria</taxon>
        <taxon>Rhodocyclales</taxon>
        <taxon>Rhodocyclaceae</taxon>
        <taxon>Niveibacterium</taxon>
    </lineage>
</organism>